<gene>
    <name evidence="4" type="ORF">MEDL_51692</name>
</gene>
<evidence type="ECO:0000313" key="4">
    <source>
        <dbReference type="EMBL" id="CAG2239327.1"/>
    </source>
</evidence>
<dbReference type="AlphaFoldDB" id="A0A8S3TZI0"/>
<accession>A0A8S3TZI0</accession>
<protein>
    <recommendedName>
        <fullName evidence="3">SWIM-type domain-containing protein</fullName>
    </recommendedName>
</protein>
<feature type="compositionally biased region" description="Basic residues" evidence="2">
    <location>
        <begin position="832"/>
        <end position="851"/>
    </location>
</feature>
<sequence>MDLIRGYNDSETESDENEHDQFLRTFHVAVGGNELENSLTSHQLLKEIDLVRYKRDIKKKYITPKEDDNVERFSFKINRNNHEIVATRNRYSDMFILTEEGKEKQRLIKAGLNKDSVAVYWTIYCPGKGTCKRVCGGIGTCDEGCISQRKRHDRHNCQVSVTAKIMLSDETKWNVCIRGSHTDSGSEWSEPTGNRKILERVKDNIMVSRSYGLKPFEVFRRQIKDLKEPDMETEFKDTRTNPTDKRVVDFIKNTEKRHSFSSGQWTAVHHLAVNELRNSGQLLLYQKGNAEEAAMDDIDRGYVLAVSNQSALLSARKNQAVLGIDGKHGLQEDGAALMTAITQHKDGFGCPTSFTIMSRENSDNIFNALRAIKENVPCPDDECDQPFRYFELPNNQGYRRVTQCSMVQEYKPLVMIDKFEASANACQRLELTYVLCWFHLVKAVMEKLTHESVSLHDSYLIILGFKIVARAVSEERACERWQMFLQVIDLLFKDDKQIRLKKYFIEEWWCPKWRYAWLDITRRPLACNGSRTMTTNNCDENLNLKVANCVGSQRKLDHDFGLKNLLSSLHPTGLIPANDEVLIDMNTTTCTCTDFVWRSALRDMCIHMKAVLLFIDDQKRNSNVRESAKGELAEFLRRKQLARPRQGRDELLCDADDSIVFERLSDLYEEHKGKLWEFLSVVQRSDRNDKFRPKDLPKTCLTIGKPKERGAKPRAANPFKRKRVLQKVSKSKDDPVEPKKRKTHNGSLKRKRNTARRASSRIVARAKQTLLIGALVKPRLTDPKLDSPHYARLRQKRIEMETKQKESQAQFVKELVEKSPSLSRGQIMAQLSRRKSGGFKSRSGRHIKRKSFGPDFESF</sequence>
<organism evidence="4 5">
    <name type="scientific">Mytilus edulis</name>
    <name type="common">Blue mussel</name>
    <dbReference type="NCBI Taxonomy" id="6550"/>
    <lineage>
        <taxon>Eukaryota</taxon>
        <taxon>Metazoa</taxon>
        <taxon>Spiralia</taxon>
        <taxon>Lophotrochozoa</taxon>
        <taxon>Mollusca</taxon>
        <taxon>Bivalvia</taxon>
        <taxon>Autobranchia</taxon>
        <taxon>Pteriomorphia</taxon>
        <taxon>Mytilida</taxon>
        <taxon>Mytiloidea</taxon>
        <taxon>Mytilidae</taxon>
        <taxon>Mytilinae</taxon>
        <taxon>Mytilus</taxon>
    </lineage>
</organism>
<feature type="region of interest" description="Disordered" evidence="2">
    <location>
        <begin position="822"/>
        <end position="859"/>
    </location>
</feature>
<feature type="domain" description="SWIM-type" evidence="3">
    <location>
        <begin position="579"/>
        <end position="616"/>
    </location>
</feature>
<keyword evidence="1" id="KW-0863">Zinc-finger</keyword>
<keyword evidence="5" id="KW-1185">Reference proteome</keyword>
<evidence type="ECO:0000256" key="2">
    <source>
        <dbReference type="SAM" id="MobiDB-lite"/>
    </source>
</evidence>
<dbReference type="EMBL" id="CAJPWZ010002514">
    <property type="protein sequence ID" value="CAG2239327.1"/>
    <property type="molecule type" value="Genomic_DNA"/>
</dbReference>
<comment type="caution">
    <text evidence="4">The sequence shown here is derived from an EMBL/GenBank/DDBJ whole genome shotgun (WGS) entry which is preliminary data.</text>
</comment>
<feature type="compositionally biased region" description="Basic residues" evidence="2">
    <location>
        <begin position="739"/>
        <end position="759"/>
    </location>
</feature>
<name>A0A8S3TZI0_MYTED</name>
<keyword evidence="1" id="KW-0862">Zinc</keyword>
<dbReference type="InterPro" id="IPR007527">
    <property type="entry name" value="Znf_SWIM"/>
</dbReference>
<proteinExistence type="predicted"/>
<dbReference type="Pfam" id="PF04434">
    <property type="entry name" value="SWIM"/>
    <property type="match status" value="1"/>
</dbReference>
<dbReference type="GO" id="GO:0008270">
    <property type="term" value="F:zinc ion binding"/>
    <property type="evidence" value="ECO:0007669"/>
    <property type="project" value="UniProtKB-KW"/>
</dbReference>
<evidence type="ECO:0000259" key="3">
    <source>
        <dbReference type="PROSITE" id="PS50966"/>
    </source>
</evidence>
<evidence type="ECO:0000313" key="5">
    <source>
        <dbReference type="Proteomes" id="UP000683360"/>
    </source>
</evidence>
<evidence type="ECO:0000256" key="1">
    <source>
        <dbReference type="PROSITE-ProRule" id="PRU00325"/>
    </source>
</evidence>
<dbReference type="PROSITE" id="PS50966">
    <property type="entry name" value="ZF_SWIM"/>
    <property type="match status" value="1"/>
</dbReference>
<feature type="region of interest" description="Disordered" evidence="2">
    <location>
        <begin position="693"/>
        <end position="762"/>
    </location>
</feature>
<dbReference type="Proteomes" id="UP000683360">
    <property type="component" value="Unassembled WGS sequence"/>
</dbReference>
<keyword evidence="1" id="KW-0479">Metal-binding</keyword>
<reference evidence="4" key="1">
    <citation type="submission" date="2021-03" db="EMBL/GenBank/DDBJ databases">
        <authorList>
            <person name="Bekaert M."/>
        </authorList>
    </citation>
    <scope>NUCLEOTIDE SEQUENCE</scope>
</reference>
<dbReference type="OrthoDB" id="2377041at2759"/>